<evidence type="ECO:0000313" key="2">
    <source>
        <dbReference type="EMBL" id="KAL0636489.1"/>
    </source>
</evidence>
<feature type="transmembrane region" description="Helical" evidence="1">
    <location>
        <begin position="145"/>
        <end position="166"/>
    </location>
</feature>
<keyword evidence="3" id="KW-1185">Reference proteome</keyword>
<protein>
    <submittedName>
        <fullName evidence="2">Uncharacterized protein</fullName>
    </submittedName>
</protein>
<dbReference type="EMBL" id="JBBBZM010000049">
    <property type="protein sequence ID" value="KAL0636489.1"/>
    <property type="molecule type" value="Genomic_DNA"/>
</dbReference>
<evidence type="ECO:0000256" key="1">
    <source>
        <dbReference type="SAM" id="Phobius"/>
    </source>
</evidence>
<comment type="caution">
    <text evidence="2">The sequence shown here is derived from an EMBL/GenBank/DDBJ whole genome shotgun (WGS) entry which is preliminary data.</text>
</comment>
<keyword evidence="1" id="KW-0472">Membrane</keyword>
<accession>A0ABR3GKP2</accession>
<keyword evidence="1" id="KW-0812">Transmembrane</keyword>
<feature type="transmembrane region" description="Helical" evidence="1">
    <location>
        <begin position="178"/>
        <end position="201"/>
    </location>
</feature>
<name>A0ABR3GKP2_9PEZI</name>
<evidence type="ECO:0000313" key="3">
    <source>
        <dbReference type="Proteomes" id="UP001447188"/>
    </source>
</evidence>
<gene>
    <name evidence="2" type="ORF">Q9L58_004539</name>
</gene>
<organism evidence="2 3">
    <name type="scientific">Discina gigas</name>
    <dbReference type="NCBI Taxonomy" id="1032678"/>
    <lineage>
        <taxon>Eukaryota</taxon>
        <taxon>Fungi</taxon>
        <taxon>Dikarya</taxon>
        <taxon>Ascomycota</taxon>
        <taxon>Pezizomycotina</taxon>
        <taxon>Pezizomycetes</taxon>
        <taxon>Pezizales</taxon>
        <taxon>Discinaceae</taxon>
        <taxon>Discina</taxon>
    </lineage>
</organism>
<keyword evidence="1" id="KW-1133">Transmembrane helix</keyword>
<feature type="transmembrane region" description="Helical" evidence="1">
    <location>
        <begin position="31"/>
        <end position="53"/>
    </location>
</feature>
<reference evidence="2 3" key="1">
    <citation type="submission" date="2024-02" db="EMBL/GenBank/DDBJ databases">
        <title>Discinaceae phylogenomics.</title>
        <authorList>
            <person name="Dirks A.C."/>
            <person name="James T.Y."/>
        </authorList>
    </citation>
    <scope>NUCLEOTIDE SEQUENCE [LARGE SCALE GENOMIC DNA]</scope>
    <source>
        <strain evidence="2 3">ACD0624</strain>
    </source>
</reference>
<proteinExistence type="predicted"/>
<dbReference type="Proteomes" id="UP001447188">
    <property type="component" value="Unassembled WGS sequence"/>
</dbReference>
<sequence length="279" mass="30904">MSVTVSAQTQAPSPTSFLTPDRILLMNNMSAVLAGVSLMACLLVLGLVAVIYSDRDSRRALDRLSFRLLVYALMANSGAFPTRGPLSDEENEARLISIQRFQDIPMLDGHGKPMTGGRKLRRSATKLASRSLSTHRRFRNIILRISIYPLVMILLNFLIVVVDIRISTSKGIYTPTDYYLYIIYYTLYGSRGLIYALMAIFDPSIIRGIRVWRGSHHHDDNEDGGASASFTLGGGIISVQGEIIRFVEELGLYPGADERSESSLSETRVKGRGGAKRQL</sequence>